<comment type="caution">
    <text evidence="9">The sequence shown here is derived from an EMBL/GenBank/DDBJ whole genome shotgun (WGS) entry which is preliminary data.</text>
</comment>
<feature type="transmembrane region" description="Helical" evidence="7">
    <location>
        <begin position="264"/>
        <end position="284"/>
    </location>
</feature>
<protein>
    <submittedName>
        <fullName evidence="9">MFS transporter</fullName>
    </submittedName>
</protein>
<feature type="transmembrane region" description="Helical" evidence="7">
    <location>
        <begin position="12"/>
        <end position="30"/>
    </location>
</feature>
<dbReference type="InterPro" id="IPR024989">
    <property type="entry name" value="MFS_assoc_dom"/>
</dbReference>
<dbReference type="GO" id="GO:0022857">
    <property type="term" value="F:transmembrane transporter activity"/>
    <property type="evidence" value="ECO:0007669"/>
    <property type="project" value="InterPro"/>
</dbReference>
<evidence type="ECO:0000313" key="10">
    <source>
        <dbReference type="Proteomes" id="UP000293142"/>
    </source>
</evidence>
<evidence type="ECO:0000259" key="8">
    <source>
        <dbReference type="PROSITE" id="PS50850"/>
    </source>
</evidence>
<dbReference type="EMBL" id="SIRE01000003">
    <property type="protein sequence ID" value="TBL81411.1"/>
    <property type="molecule type" value="Genomic_DNA"/>
</dbReference>
<dbReference type="AlphaFoldDB" id="A0A4Q9E1G4"/>
<dbReference type="PROSITE" id="PS50850">
    <property type="entry name" value="MFS"/>
    <property type="match status" value="1"/>
</dbReference>
<dbReference type="InterPro" id="IPR051717">
    <property type="entry name" value="MFS_MFSD6"/>
</dbReference>
<evidence type="ECO:0000256" key="1">
    <source>
        <dbReference type="ARBA" id="ARBA00004651"/>
    </source>
</evidence>
<dbReference type="InterPro" id="IPR020846">
    <property type="entry name" value="MFS_dom"/>
</dbReference>
<sequence length="390" mass="43552">MNKQLLTLRALNMFYFATNAILTPFLPVYFAEKGYSSSEIGLLMMFGPFVAIFAQPLWGYLSDRYHKLKLIIFVLWSLSVMASVGVFMLDGFTYSFVFMLLLNFFLLPSNPLLDSIVIKTTLQAGVPYGTVRMFGSLGFTLVAMSSGFILAKLGGVHNIPYLYWGLWVMPLLLLLLLRDERSGGTRITLRSFGSVMGNKPFLWFLVMIFILTVPHRMNDVLAGLYLKELGASDSMLGWAWALAALSEVPTFALLGRYLHRFHELALLSIVAVLYTVRWLLYYAISDPFLIMLLQASHCITYAVFWIVSVQYAVRLVPEELRSTGQSLLSAVFLGLAGITGGTIGGLIQDRWGGQYMYAFGAVLTLLAALLLIGTHVYMRKGTKKPSGLFL</sequence>
<evidence type="ECO:0000256" key="4">
    <source>
        <dbReference type="ARBA" id="ARBA00022692"/>
    </source>
</evidence>
<feature type="transmembrane region" description="Helical" evidence="7">
    <location>
        <begin position="325"/>
        <end position="348"/>
    </location>
</feature>
<dbReference type="OrthoDB" id="1650886at2"/>
<dbReference type="InterPro" id="IPR036259">
    <property type="entry name" value="MFS_trans_sf"/>
</dbReference>
<dbReference type="GO" id="GO:0005886">
    <property type="term" value="C:plasma membrane"/>
    <property type="evidence" value="ECO:0007669"/>
    <property type="project" value="UniProtKB-SubCell"/>
</dbReference>
<evidence type="ECO:0000256" key="3">
    <source>
        <dbReference type="ARBA" id="ARBA00022448"/>
    </source>
</evidence>
<evidence type="ECO:0000313" key="9">
    <source>
        <dbReference type="EMBL" id="TBL81411.1"/>
    </source>
</evidence>
<evidence type="ECO:0000256" key="2">
    <source>
        <dbReference type="ARBA" id="ARBA00005241"/>
    </source>
</evidence>
<dbReference type="Proteomes" id="UP000293142">
    <property type="component" value="Unassembled WGS sequence"/>
</dbReference>
<dbReference type="InterPro" id="IPR026032">
    <property type="entry name" value="HcaT-like"/>
</dbReference>
<feature type="transmembrane region" description="Helical" evidence="7">
    <location>
        <begin position="237"/>
        <end position="257"/>
    </location>
</feature>
<dbReference type="PANTHER" id="PTHR16172:SF41">
    <property type="entry name" value="MAJOR FACILITATOR SUPERFAMILY DOMAIN-CONTAINING PROTEIN 6-LIKE"/>
    <property type="match status" value="1"/>
</dbReference>
<gene>
    <name evidence="9" type="ORF">EYB31_04225</name>
</gene>
<accession>A0A4Q9E1G4</accession>
<keyword evidence="3" id="KW-0813">Transport</keyword>
<evidence type="ECO:0000256" key="5">
    <source>
        <dbReference type="ARBA" id="ARBA00022989"/>
    </source>
</evidence>
<feature type="transmembrane region" description="Helical" evidence="7">
    <location>
        <begin position="134"/>
        <end position="155"/>
    </location>
</feature>
<comment type="similarity">
    <text evidence="2">Belongs to the major facilitator superfamily. MFSD6 family.</text>
</comment>
<feature type="transmembrane region" description="Helical" evidence="7">
    <location>
        <begin position="68"/>
        <end position="88"/>
    </location>
</feature>
<reference evidence="9 10" key="1">
    <citation type="submission" date="2019-02" db="EMBL/GenBank/DDBJ databases">
        <title>Paenibacillus sp. nov., isolated from surface-sterilized tissue of Thalictrum simplex L.</title>
        <authorList>
            <person name="Tuo L."/>
        </authorList>
    </citation>
    <scope>NUCLEOTIDE SEQUENCE [LARGE SCALE GENOMIC DNA]</scope>
    <source>
        <strain evidence="9 10">N2SHLJ1</strain>
    </source>
</reference>
<evidence type="ECO:0000256" key="6">
    <source>
        <dbReference type="ARBA" id="ARBA00023136"/>
    </source>
</evidence>
<dbReference type="PIRSF" id="PIRSF004925">
    <property type="entry name" value="HcaT"/>
    <property type="match status" value="1"/>
</dbReference>
<feature type="transmembrane region" description="Helical" evidence="7">
    <location>
        <begin position="200"/>
        <end position="217"/>
    </location>
</feature>
<keyword evidence="10" id="KW-1185">Reference proteome</keyword>
<feature type="transmembrane region" description="Helical" evidence="7">
    <location>
        <begin position="94"/>
        <end position="113"/>
    </location>
</feature>
<keyword evidence="4 7" id="KW-0812">Transmembrane</keyword>
<name>A0A4Q9E1G4_9BACL</name>
<comment type="subcellular location">
    <subcellularLocation>
        <location evidence="1">Cell membrane</location>
        <topology evidence="1">Multi-pass membrane protein</topology>
    </subcellularLocation>
</comment>
<keyword evidence="5 7" id="KW-1133">Transmembrane helix</keyword>
<dbReference type="SUPFAM" id="SSF103473">
    <property type="entry name" value="MFS general substrate transporter"/>
    <property type="match status" value="1"/>
</dbReference>
<keyword evidence="6 7" id="KW-0472">Membrane</keyword>
<dbReference type="Gene3D" id="1.20.1250.20">
    <property type="entry name" value="MFS general substrate transporter like domains"/>
    <property type="match status" value="2"/>
</dbReference>
<dbReference type="Pfam" id="PF12832">
    <property type="entry name" value="MFS_1_like"/>
    <property type="match status" value="1"/>
</dbReference>
<feature type="transmembrane region" description="Helical" evidence="7">
    <location>
        <begin position="290"/>
        <end position="313"/>
    </location>
</feature>
<feature type="transmembrane region" description="Helical" evidence="7">
    <location>
        <begin position="161"/>
        <end position="179"/>
    </location>
</feature>
<dbReference type="PANTHER" id="PTHR16172">
    <property type="entry name" value="MAJOR FACILITATOR SUPERFAMILY DOMAIN-CONTAINING PROTEIN 6-LIKE"/>
    <property type="match status" value="1"/>
</dbReference>
<proteinExistence type="inferred from homology"/>
<organism evidence="9 10">
    <name type="scientific">Paenibacillus thalictri</name>
    <dbReference type="NCBI Taxonomy" id="2527873"/>
    <lineage>
        <taxon>Bacteria</taxon>
        <taxon>Bacillati</taxon>
        <taxon>Bacillota</taxon>
        <taxon>Bacilli</taxon>
        <taxon>Bacillales</taxon>
        <taxon>Paenibacillaceae</taxon>
        <taxon>Paenibacillus</taxon>
    </lineage>
</organism>
<evidence type="ECO:0000256" key="7">
    <source>
        <dbReference type="SAM" id="Phobius"/>
    </source>
</evidence>
<feature type="transmembrane region" description="Helical" evidence="7">
    <location>
        <begin position="354"/>
        <end position="378"/>
    </location>
</feature>
<feature type="domain" description="Major facilitator superfamily (MFS) profile" evidence="8">
    <location>
        <begin position="200"/>
        <end position="390"/>
    </location>
</feature>
<feature type="transmembrane region" description="Helical" evidence="7">
    <location>
        <begin position="42"/>
        <end position="61"/>
    </location>
</feature>